<dbReference type="AlphaFoldDB" id="A0A8H4AAF7"/>
<evidence type="ECO:0000313" key="3">
    <source>
        <dbReference type="Proteomes" id="UP000439903"/>
    </source>
</evidence>
<organism evidence="2 3">
    <name type="scientific">Gigaspora margarita</name>
    <dbReference type="NCBI Taxonomy" id="4874"/>
    <lineage>
        <taxon>Eukaryota</taxon>
        <taxon>Fungi</taxon>
        <taxon>Fungi incertae sedis</taxon>
        <taxon>Mucoromycota</taxon>
        <taxon>Glomeromycotina</taxon>
        <taxon>Glomeromycetes</taxon>
        <taxon>Diversisporales</taxon>
        <taxon>Gigasporaceae</taxon>
        <taxon>Gigaspora</taxon>
    </lineage>
</organism>
<keyword evidence="3" id="KW-1185">Reference proteome</keyword>
<gene>
    <name evidence="2" type="ORF">F8M41_026549</name>
</gene>
<name>A0A8H4AAF7_GIGMA</name>
<accession>A0A8H4AAF7</accession>
<dbReference type="Proteomes" id="UP000439903">
    <property type="component" value="Unassembled WGS sequence"/>
</dbReference>
<reference evidence="2 3" key="1">
    <citation type="journal article" date="2019" name="Environ. Microbiol.">
        <title>At the nexus of three kingdoms: the genome of the mycorrhizal fungus Gigaspora margarita provides insights into plant, endobacterial and fungal interactions.</title>
        <authorList>
            <person name="Venice F."/>
            <person name="Ghignone S."/>
            <person name="Salvioli di Fossalunga A."/>
            <person name="Amselem J."/>
            <person name="Novero M."/>
            <person name="Xianan X."/>
            <person name="Sedzielewska Toro K."/>
            <person name="Morin E."/>
            <person name="Lipzen A."/>
            <person name="Grigoriev I.V."/>
            <person name="Henrissat B."/>
            <person name="Martin F.M."/>
            <person name="Bonfante P."/>
        </authorList>
    </citation>
    <scope>NUCLEOTIDE SEQUENCE [LARGE SCALE GENOMIC DNA]</scope>
    <source>
        <strain evidence="2 3">BEG34</strain>
    </source>
</reference>
<feature type="coiled-coil region" evidence="1">
    <location>
        <begin position="231"/>
        <end position="268"/>
    </location>
</feature>
<keyword evidence="1" id="KW-0175">Coiled coil</keyword>
<dbReference type="EMBL" id="WTPW01000995">
    <property type="protein sequence ID" value="KAF0464111.1"/>
    <property type="molecule type" value="Genomic_DNA"/>
</dbReference>
<dbReference type="OrthoDB" id="2438191at2759"/>
<comment type="caution">
    <text evidence="2">The sequence shown here is derived from an EMBL/GenBank/DDBJ whole genome shotgun (WGS) entry which is preliminary data.</text>
</comment>
<proteinExistence type="predicted"/>
<evidence type="ECO:0000313" key="2">
    <source>
        <dbReference type="EMBL" id="KAF0464111.1"/>
    </source>
</evidence>
<protein>
    <submittedName>
        <fullName evidence="2">Cobalamin biosynthesis protein cobt</fullName>
    </submittedName>
</protein>
<evidence type="ECO:0000256" key="1">
    <source>
        <dbReference type="SAM" id="Coils"/>
    </source>
</evidence>
<sequence length="273" mass="31644">MYLFKSCIIHFQRNLFNKHFSEEIYTLAKSIITAPSFESVESILNTIKSLDEAGAKDWANYYETPWIISSLNINMSKMEHQIWRKYENNTNAAEAAHALVNKSGKQLKLLTAILNGKRHDERLLKIQEVHDFSGIPYTRRDKSDVKKQQTAINRKATKLNKSGSKISRKRKISSTNVKEKREKRLRQNNLQVTNVIEIESDNDPQDIKNEIQAESFGNMLTNEINKEPILNIELEERKMALLERQAKLRKELAEAEAIELQNRQLKINLGLPL</sequence>